<protein>
    <recommendedName>
        <fullName evidence="4">Dynein light chain</fullName>
    </recommendedName>
</protein>
<dbReference type="Gene3D" id="3.30.1140.40">
    <property type="entry name" value="Tctex-1"/>
    <property type="match status" value="1"/>
</dbReference>
<accession>A0ABM1XM02</accession>
<name>A0ABM1XM02_AEDAL</name>
<dbReference type="GeneID" id="115254769"/>
<dbReference type="PANTHER" id="PTHR21255:SF7">
    <property type="entry name" value="DYNEIN LIGHT CHAIN TCTEX-TYPE PROTEIN 2B"/>
    <property type="match status" value="1"/>
</dbReference>
<dbReference type="PANTHER" id="PTHR21255">
    <property type="entry name" value="T-COMPLEX-ASSOCIATED-TESTIS-EXPRESSED 1/ DYNEIN LIGHT CHAIN"/>
    <property type="match status" value="1"/>
</dbReference>
<evidence type="ECO:0000313" key="2">
    <source>
        <dbReference type="EnsemblMetazoa" id="AALFPA23_000864.P694"/>
    </source>
</evidence>
<dbReference type="RefSeq" id="XP_029708297.1">
    <property type="nucleotide sequence ID" value="XM_029852437.2"/>
</dbReference>
<dbReference type="InterPro" id="IPR005334">
    <property type="entry name" value="Tctex-1-like"/>
</dbReference>
<reference evidence="3" key="1">
    <citation type="journal article" date="2015" name="Proc. Natl. Acad. Sci. U.S.A.">
        <title>Genome sequence of the Asian Tiger mosquito, Aedes albopictus, reveals insights into its biology, genetics, and evolution.</title>
        <authorList>
            <person name="Chen X.G."/>
            <person name="Jiang X."/>
            <person name="Gu J."/>
            <person name="Xu M."/>
            <person name="Wu Y."/>
            <person name="Deng Y."/>
            <person name="Zhang C."/>
            <person name="Bonizzoni M."/>
            <person name="Dermauw W."/>
            <person name="Vontas J."/>
            <person name="Armbruster P."/>
            <person name="Huang X."/>
            <person name="Yang Y."/>
            <person name="Zhang H."/>
            <person name="He W."/>
            <person name="Peng H."/>
            <person name="Liu Y."/>
            <person name="Wu K."/>
            <person name="Chen J."/>
            <person name="Lirakis M."/>
            <person name="Topalis P."/>
            <person name="Van Leeuwen T."/>
            <person name="Hall A.B."/>
            <person name="Jiang X."/>
            <person name="Thorpe C."/>
            <person name="Mueller R.L."/>
            <person name="Sun C."/>
            <person name="Waterhouse R.M."/>
            <person name="Yan G."/>
            <person name="Tu Z.J."/>
            <person name="Fang X."/>
            <person name="James A.A."/>
        </authorList>
    </citation>
    <scope>NUCLEOTIDE SEQUENCE [LARGE SCALE GENOMIC DNA]</scope>
    <source>
        <strain evidence="3">Foshan</strain>
    </source>
</reference>
<proteinExistence type="inferred from homology"/>
<dbReference type="EnsemblMetazoa" id="AALFPA23_000864.R694">
    <property type="protein sequence ID" value="AALFPA23_000864.P694"/>
    <property type="gene ID" value="AALFPA23_000864"/>
</dbReference>
<dbReference type="Pfam" id="PF03645">
    <property type="entry name" value="Tctex-1"/>
    <property type="match status" value="1"/>
</dbReference>
<evidence type="ECO:0000313" key="3">
    <source>
        <dbReference type="Proteomes" id="UP000069940"/>
    </source>
</evidence>
<dbReference type="CDD" id="cd21451">
    <property type="entry name" value="DLC-like_TCTEX1D"/>
    <property type="match status" value="1"/>
</dbReference>
<dbReference type="Proteomes" id="UP000069940">
    <property type="component" value="Unassembled WGS sequence"/>
</dbReference>
<organism evidence="2 3">
    <name type="scientific">Aedes albopictus</name>
    <name type="common">Asian tiger mosquito</name>
    <name type="synonym">Stegomyia albopicta</name>
    <dbReference type="NCBI Taxonomy" id="7160"/>
    <lineage>
        <taxon>Eukaryota</taxon>
        <taxon>Metazoa</taxon>
        <taxon>Ecdysozoa</taxon>
        <taxon>Arthropoda</taxon>
        <taxon>Hexapoda</taxon>
        <taxon>Insecta</taxon>
        <taxon>Pterygota</taxon>
        <taxon>Neoptera</taxon>
        <taxon>Endopterygota</taxon>
        <taxon>Diptera</taxon>
        <taxon>Nematocera</taxon>
        <taxon>Culicoidea</taxon>
        <taxon>Culicidae</taxon>
        <taxon>Culicinae</taxon>
        <taxon>Aedini</taxon>
        <taxon>Aedes</taxon>
        <taxon>Stegomyia</taxon>
    </lineage>
</organism>
<evidence type="ECO:0008006" key="4">
    <source>
        <dbReference type="Google" id="ProtNLM"/>
    </source>
</evidence>
<comment type="similarity">
    <text evidence="1">Belongs to the dynein light chain Tctex-type family.</text>
</comment>
<reference evidence="2" key="2">
    <citation type="submission" date="2025-05" db="UniProtKB">
        <authorList>
            <consortium name="EnsemblMetazoa"/>
        </authorList>
    </citation>
    <scope>IDENTIFICATION</scope>
    <source>
        <strain evidence="2">Foshan</strain>
    </source>
</reference>
<dbReference type="InterPro" id="IPR038586">
    <property type="entry name" value="Tctex-1-like_sf"/>
</dbReference>
<evidence type="ECO:0000256" key="1">
    <source>
        <dbReference type="ARBA" id="ARBA00005361"/>
    </source>
</evidence>
<keyword evidence="3" id="KW-1185">Reference proteome</keyword>
<sequence length="209" mass="24339">MASGSILQATPDKKAKKKKIVIMEPSEHVVSEKTKVYRKSVFPGIRESLDMSLNSRRQSSTGNLLSSLMSSGFPSLQSRRWTSRRSTMYKAPRFQNNYRMESRNPFVRERVQLIVDRYLTAFVEQHKYNPRRAKRLAENLSVDLRDVVKRCGFERYRILAVVTVGDKNSQDFKSVMRFVWDADKDGYVNVAYETSTYFIIATVFAVYYE</sequence>